<evidence type="ECO:0000256" key="2">
    <source>
        <dbReference type="ARBA" id="ARBA00022741"/>
    </source>
</evidence>
<accession>R7QRU6</accession>
<evidence type="ECO:0000313" key="6">
    <source>
        <dbReference type="Proteomes" id="UP000012073"/>
    </source>
</evidence>
<dbReference type="OMA" id="VENRNFY"/>
<feature type="domain" description="G" evidence="4">
    <location>
        <begin position="28"/>
        <end position="124"/>
    </location>
</feature>
<dbReference type="Proteomes" id="UP000012073">
    <property type="component" value="Unassembled WGS sequence"/>
</dbReference>
<dbReference type="Gramene" id="CDF40864">
    <property type="protein sequence ID" value="CDF40864"/>
    <property type="gene ID" value="CHC_T00007501001"/>
</dbReference>
<dbReference type="OrthoDB" id="8954335at2759"/>
<dbReference type="STRING" id="2769.R7QRU6"/>
<dbReference type="CDD" id="cd22534">
    <property type="entry name" value="KH-II_Era"/>
    <property type="match status" value="1"/>
</dbReference>
<dbReference type="EMBL" id="HG002260">
    <property type="protein sequence ID" value="CDF40864.1"/>
    <property type="molecule type" value="Genomic_DNA"/>
</dbReference>
<dbReference type="SUPFAM" id="SSF54814">
    <property type="entry name" value="Prokaryotic type KH domain (KH-domain type II)"/>
    <property type="match status" value="1"/>
</dbReference>
<dbReference type="InterPro" id="IPR005225">
    <property type="entry name" value="Small_GTP-bd"/>
</dbReference>
<comment type="similarity">
    <text evidence="1">Belongs to the TRAFAC class TrmE-Era-EngA-EngB-Septin-like GTPase superfamily. Era GTPase family.</text>
</comment>
<dbReference type="AlphaFoldDB" id="R7QRU6"/>
<dbReference type="GeneID" id="17318875"/>
<dbReference type="GO" id="GO:0000028">
    <property type="term" value="P:ribosomal small subunit assembly"/>
    <property type="evidence" value="ECO:0007669"/>
    <property type="project" value="TreeGrafter"/>
</dbReference>
<dbReference type="PhylomeDB" id="R7QRU6"/>
<dbReference type="GO" id="GO:0043024">
    <property type="term" value="F:ribosomal small subunit binding"/>
    <property type="evidence" value="ECO:0007669"/>
    <property type="project" value="TreeGrafter"/>
</dbReference>
<dbReference type="KEGG" id="ccp:CHC_T00007501001"/>
<dbReference type="InterPro" id="IPR030388">
    <property type="entry name" value="G_ERA_dom"/>
</dbReference>
<organism evidence="5 6">
    <name type="scientific">Chondrus crispus</name>
    <name type="common">Carrageen Irish moss</name>
    <name type="synonym">Polymorpha crispa</name>
    <dbReference type="NCBI Taxonomy" id="2769"/>
    <lineage>
        <taxon>Eukaryota</taxon>
        <taxon>Rhodophyta</taxon>
        <taxon>Florideophyceae</taxon>
        <taxon>Rhodymeniophycidae</taxon>
        <taxon>Gigartinales</taxon>
        <taxon>Gigartinaceae</taxon>
        <taxon>Chondrus</taxon>
    </lineage>
</organism>
<evidence type="ECO:0000259" key="4">
    <source>
        <dbReference type="Pfam" id="PF01926"/>
    </source>
</evidence>
<evidence type="ECO:0000313" key="5">
    <source>
        <dbReference type="EMBL" id="CDF40864.1"/>
    </source>
</evidence>
<keyword evidence="3" id="KW-0342">GTP-binding</keyword>
<name>R7QRU6_CHOCR</name>
<evidence type="ECO:0000256" key="1">
    <source>
        <dbReference type="ARBA" id="ARBA00007921"/>
    </source>
</evidence>
<sequence length="334" mass="37328">MSGFPPQRHLDYLTPQLEVPTDTRVASVALIGAPNAGKSSLSNALIRNRVSAVSRKVNTTRNRIAGACTIEKRQLIFWDTPGLIEQQFVKDLGEARRELTTSGWGAAGEADVAVLIVDASRGLQYWKKCAAIAGQLASVRKRTRVHEDATRDASEEGGAYRKAALLLVLNKCDKTRPRTRLLEAAEFFQENIEGFEECFDEQVYMVSAYNGRGVDDLRDALLDRTTPGPFEVPGGMTHCDDDLSLIRQHIWEKLLHTIHQEIPYQCRFENEELEQLPNGDIYMSEVIRVPHARTVPIVIGPGGKLIRWICDKTMESASLALRRNVHLKLRVAVA</sequence>
<evidence type="ECO:0000256" key="3">
    <source>
        <dbReference type="ARBA" id="ARBA00023134"/>
    </source>
</evidence>
<proteinExistence type="inferred from homology"/>
<keyword evidence="6" id="KW-1185">Reference proteome</keyword>
<dbReference type="InterPro" id="IPR005662">
    <property type="entry name" value="GTPase_Era-like"/>
</dbReference>
<protein>
    <recommendedName>
        <fullName evidence="4">G domain-containing protein</fullName>
    </recommendedName>
</protein>
<dbReference type="GO" id="GO:0019843">
    <property type="term" value="F:rRNA binding"/>
    <property type="evidence" value="ECO:0007669"/>
    <property type="project" value="TreeGrafter"/>
</dbReference>
<dbReference type="RefSeq" id="XP_005711158.1">
    <property type="nucleotide sequence ID" value="XM_005711101.1"/>
</dbReference>
<dbReference type="SUPFAM" id="SSF52540">
    <property type="entry name" value="P-loop containing nucleoside triphosphate hydrolases"/>
    <property type="match status" value="1"/>
</dbReference>
<dbReference type="PANTHER" id="PTHR42698:SF1">
    <property type="entry name" value="GTPASE ERA, MITOCHONDRIAL"/>
    <property type="match status" value="1"/>
</dbReference>
<dbReference type="InterPro" id="IPR009019">
    <property type="entry name" value="KH_sf_prok-type"/>
</dbReference>
<reference evidence="6" key="1">
    <citation type="journal article" date="2013" name="Proc. Natl. Acad. Sci. U.S.A.">
        <title>Genome structure and metabolic features in the red seaweed Chondrus crispus shed light on evolution of the Archaeplastida.</title>
        <authorList>
            <person name="Collen J."/>
            <person name="Porcel B."/>
            <person name="Carre W."/>
            <person name="Ball S.G."/>
            <person name="Chaparro C."/>
            <person name="Tonon T."/>
            <person name="Barbeyron T."/>
            <person name="Michel G."/>
            <person name="Noel B."/>
            <person name="Valentin K."/>
            <person name="Elias M."/>
            <person name="Artiguenave F."/>
            <person name="Arun A."/>
            <person name="Aury J.M."/>
            <person name="Barbosa-Neto J.F."/>
            <person name="Bothwell J.H."/>
            <person name="Bouget F.Y."/>
            <person name="Brillet L."/>
            <person name="Cabello-Hurtado F."/>
            <person name="Capella-Gutierrez S."/>
            <person name="Charrier B."/>
            <person name="Cladiere L."/>
            <person name="Cock J.M."/>
            <person name="Coelho S.M."/>
            <person name="Colleoni C."/>
            <person name="Czjzek M."/>
            <person name="Da Silva C."/>
            <person name="Delage L."/>
            <person name="Denoeud F."/>
            <person name="Deschamps P."/>
            <person name="Dittami S.M."/>
            <person name="Gabaldon T."/>
            <person name="Gachon C.M."/>
            <person name="Groisillier A."/>
            <person name="Herve C."/>
            <person name="Jabbari K."/>
            <person name="Katinka M."/>
            <person name="Kloareg B."/>
            <person name="Kowalczyk N."/>
            <person name="Labadie K."/>
            <person name="Leblanc C."/>
            <person name="Lopez P.J."/>
            <person name="McLachlan D.H."/>
            <person name="Meslet-Cladiere L."/>
            <person name="Moustafa A."/>
            <person name="Nehr Z."/>
            <person name="Nyvall Collen P."/>
            <person name="Panaud O."/>
            <person name="Partensky F."/>
            <person name="Poulain J."/>
            <person name="Rensing S.A."/>
            <person name="Rousvoal S."/>
            <person name="Samson G."/>
            <person name="Symeonidi A."/>
            <person name="Weissenbach J."/>
            <person name="Zambounis A."/>
            <person name="Wincker P."/>
            <person name="Boyen C."/>
        </authorList>
    </citation>
    <scope>NUCLEOTIDE SEQUENCE [LARGE SCALE GENOMIC DNA]</scope>
    <source>
        <strain evidence="6">cv. Stackhouse</strain>
    </source>
</reference>
<keyword evidence="2" id="KW-0547">Nucleotide-binding</keyword>
<dbReference type="InterPro" id="IPR027417">
    <property type="entry name" value="P-loop_NTPase"/>
</dbReference>
<gene>
    <name evidence="5" type="ORF">CHC_T00007501001</name>
</gene>
<dbReference type="GO" id="GO:0005525">
    <property type="term" value="F:GTP binding"/>
    <property type="evidence" value="ECO:0007669"/>
    <property type="project" value="UniProtKB-KW"/>
</dbReference>
<dbReference type="Gene3D" id="3.30.300.20">
    <property type="match status" value="1"/>
</dbReference>
<dbReference type="PANTHER" id="PTHR42698">
    <property type="entry name" value="GTPASE ERA"/>
    <property type="match status" value="1"/>
</dbReference>
<dbReference type="Pfam" id="PF01926">
    <property type="entry name" value="MMR_HSR1"/>
    <property type="match status" value="1"/>
</dbReference>
<dbReference type="InterPro" id="IPR006073">
    <property type="entry name" value="GTP-bd"/>
</dbReference>
<dbReference type="InterPro" id="IPR015946">
    <property type="entry name" value="KH_dom-like_a/b"/>
</dbReference>
<dbReference type="NCBIfam" id="TIGR00231">
    <property type="entry name" value="small_GTP"/>
    <property type="match status" value="1"/>
</dbReference>
<dbReference type="Gene3D" id="3.40.50.300">
    <property type="entry name" value="P-loop containing nucleotide triphosphate hydrolases"/>
    <property type="match status" value="1"/>
</dbReference>
<dbReference type="CDD" id="cd04163">
    <property type="entry name" value="Era"/>
    <property type="match status" value="1"/>
</dbReference>